<evidence type="ECO:0000313" key="1">
    <source>
        <dbReference type="EMBL" id="KAG8517351.1"/>
    </source>
</evidence>
<keyword evidence="2" id="KW-1185">Reference proteome</keyword>
<dbReference type="AlphaFoldDB" id="A0A8J6ADC2"/>
<dbReference type="Proteomes" id="UP000700334">
    <property type="component" value="Unassembled WGS sequence"/>
</dbReference>
<feature type="non-terminal residue" evidence="1">
    <location>
        <position position="1"/>
    </location>
</feature>
<reference evidence="1" key="1">
    <citation type="journal article" date="2021" name="Evol. Appl.">
        <title>The genome of the Pyrenean desman and the effects of bottlenecks and inbreeding on the genomic landscape of an endangered species.</title>
        <authorList>
            <person name="Escoda L."/>
            <person name="Castresana J."/>
        </authorList>
    </citation>
    <scope>NUCLEOTIDE SEQUENCE</scope>
    <source>
        <strain evidence="1">IBE-C5619</strain>
    </source>
</reference>
<name>A0A8J6ADC2_GALPY</name>
<evidence type="ECO:0000313" key="2">
    <source>
        <dbReference type="Proteomes" id="UP000700334"/>
    </source>
</evidence>
<proteinExistence type="predicted"/>
<sequence length="94" mass="10806">MMKLNISFSASGYQELIEMDDECKCCTFNENHMVTELLLTPWSEYFQCGHCKKEKDILGLTDIIVPPYLGPKRHEFGSIAMKKQCAKKKKGRSL</sequence>
<comment type="caution">
    <text evidence="1">The sequence shown here is derived from an EMBL/GenBank/DDBJ whole genome shotgun (WGS) entry which is preliminary data.</text>
</comment>
<protein>
    <submittedName>
        <fullName evidence="1">Uncharacterized protein</fullName>
    </submittedName>
</protein>
<dbReference type="EMBL" id="JAGFMF010011659">
    <property type="protein sequence ID" value="KAG8517351.1"/>
    <property type="molecule type" value="Genomic_DNA"/>
</dbReference>
<accession>A0A8J6ADC2</accession>
<organism evidence="1 2">
    <name type="scientific">Galemys pyrenaicus</name>
    <name type="common">Iberian desman</name>
    <name type="synonym">Pyrenean desman</name>
    <dbReference type="NCBI Taxonomy" id="202257"/>
    <lineage>
        <taxon>Eukaryota</taxon>
        <taxon>Metazoa</taxon>
        <taxon>Chordata</taxon>
        <taxon>Craniata</taxon>
        <taxon>Vertebrata</taxon>
        <taxon>Euteleostomi</taxon>
        <taxon>Mammalia</taxon>
        <taxon>Eutheria</taxon>
        <taxon>Laurasiatheria</taxon>
        <taxon>Eulipotyphla</taxon>
        <taxon>Talpidae</taxon>
        <taxon>Galemys</taxon>
    </lineage>
</organism>
<gene>
    <name evidence="1" type="ORF">J0S82_009293</name>
</gene>